<gene>
    <name evidence="2" type="ORF">INT44_004409</name>
</gene>
<name>A0A8H7QB57_9FUNG</name>
<evidence type="ECO:0000313" key="2">
    <source>
        <dbReference type="EMBL" id="KAG2189267.1"/>
    </source>
</evidence>
<feature type="compositionally biased region" description="Polar residues" evidence="1">
    <location>
        <begin position="1"/>
        <end position="15"/>
    </location>
</feature>
<protein>
    <submittedName>
        <fullName evidence="2">Uncharacterized protein</fullName>
    </submittedName>
</protein>
<dbReference type="AlphaFoldDB" id="A0A8H7QB57"/>
<feature type="region of interest" description="Disordered" evidence="1">
    <location>
        <begin position="1"/>
        <end position="43"/>
    </location>
</feature>
<reference evidence="2" key="1">
    <citation type="submission" date="2020-12" db="EMBL/GenBank/DDBJ databases">
        <title>Metabolic potential, ecology and presence of endohyphal bacteria is reflected in genomic diversity of Mucoromycotina.</title>
        <authorList>
            <person name="Muszewska A."/>
            <person name="Okrasinska A."/>
            <person name="Steczkiewicz K."/>
            <person name="Drgas O."/>
            <person name="Orlowska M."/>
            <person name="Perlinska-Lenart U."/>
            <person name="Aleksandrzak-Piekarczyk T."/>
            <person name="Szatraj K."/>
            <person name="Zielenkiewicz U."/>
            <person name="Pilsyk S."/>
            <person name="Malc E."/>
            <person name="Mieczkowski P."/>
            <person name="Kruszewska J.S."/>
            <person name="Biernat P."/>
            <person name="Pawlowska J."/>
        </authorList>
    </citation>
    <scope>NUCLEOTIDE SEQUENCE</scope>
    <source>
        <strain evidence="2">WA0000051536</strain>
    </source>
</reference>
<keyword evidence="3" id="KW-1185">Reference proteome</keyword>
<organism evidence="2 3">
    <name type="scientific">Umbelopsis vinacea</name>
    <dbReference type="NCBI Taxonomy" id="44442"/>
    <lineage>
        <taxon>Eukaryota</taxon>
        <taxon>Fungi</taxon>
        <taxon>Fungi incertae sedis</taxon>
        <taxon>Mucoromycota</taxon>
        <taxon>Mucoromycotina</taxon>
        <taxon>Umbelopsidomycetes</taxon>
        <taxon>Umbelopsidales</taxon>
        <taxon>Umbelopsidaceae</taxon>
        <taxon>Umbelopsis</taxon>
    </lineage>
</organism>
<feature type="compositionally biased region" description="Basic and acidic residues" evidence="1">
    <location>
        <begin position="16"/>
        <end position="32"/>
    </location>
</feature>
<accession>A0A8H7QB57</accession>
<evidence type="ECO:0000313" key="3">
    <source>
        <dbReference type="Proteomes" id="UP000612746"/>
    </source>
</evidence>
<proteinExistence type="predicted"/>
<comment type="caution">
    <text evidence="2">The sequence shown here is derived from an EMBL/GenBank/DDBJ whole genome shotgun (WGS) entry which is preliminary data.</text>
</comment>
<dbReference type="Proteomes" id="UP000612746">
    <property type="component" value="Unassembled WGS sequence"/>
</dbReference>
<dbReference type="OrthoDB" id="2283184at2759"/>
<evidence type="ECO:0000256" key="1">
    <source>
        <dbReference type="SAM" id="MobiDB-lite"/>
    </source>
</evidence>
<dbReference type="EMBL" id="JAEPRA010000001">
    <property type="protein sequence ID" value="KAG2189267.1"/>
    <property type="molecule type" value="Genomic_DNA"/>
</dbReference>
<sequence length="107" mass="11825">MNPLRQAQENNFQKSQKVELHAQPDSQQRKSVSDSPIEPMPRGVNRIEALKDLGATFEEGNHEVAKIATPIGETPVPSFIDSQQVDLLARGQKSKNIHDIAKEAVAE</sequence>